<comment type="caution">
    <text evidence="3">The sequence shown here is derived from an EMBL/GenBank/DDBJ whole genome shotgun (WGS) entry which is preliminary data.</text>
</comment>
<evidence type="ECO:0000313" key="3">
    <source>
        <dbReference type="EMBL" id="OII71978.1"/>
    </source>
</evidence>
<feature type="transmembrane region" description="Helical" evidence="2">
    <location>
        <begin position="12"/>
        <end position="32"/>
    </location>
</feature>
<protein>
    <submittedName>
        <fullName evidence="3">Uncharacterized protein</fullName>
    </submittedName>
</protein>
<dbReference type="GeneID" id="92365517"/>
<dbReference type="RefSeq" id="XP_067066875.1">
    <property type="nucleotide sequence ID" value="XM_067211568.1"/>
</dbReference>
<keyword evidence="4" id="KW-1185">Reference proteome</keyword>
<proteinExistence type="predicted"/>
<gene>
    <name evidence="3" type="ORF">cand_013320</name>
</gene>
<organism evidence="3 4">
    <name type="scientific">Cryptosporidium andersoni</name>
    <dbReference type="NCBI Taxonomy" id="117008"/>
    <lineage>
        <taxon>Eukaryota</taxon>
        <taxon>Sar</taxon>
        <taxon>Alveolata</taxon>
        <taxon>Apicomplexa</taxon>
        <taxon>Conoidasida</taxon>
        <taxon>Coccidia</taxon>
        <taxon>Eucoccidiorida</taxon>
        <taxon>Eimeriorina</taxon>
        <taxon>Cryptosporidiidae</taxon>
        <taxon>Cryptosporidium</taxon>
    </lineage>
</organism>
<evidence type="ECO:0000256" key="2">
    <source>
        <dbReference type="SAM" id="Phobius"/>
    </source>
</evidence>
<feature type="region of interest" description="Disordered" evidence="1">
    <location>
        <begin position="65"/>
        <end position="99"/>
    </location>
</feature>
<accession>A0A1J4MCL6</accession>
<keyword evidence="2" id="KW-1133">Transmembrane helix</keyword>
<reference evidence="3 4" key="1">
    <citation type="submission" date="2016-10" db="EMBL/GenBank/DDBJ databases">
        <title>Reductive evolution of mitochondrial metabolism and differential evolution of invasion-related proteins in Cryptosporidium.</title>
        <authorList>
            <person name="Liu S."/>
            <person name="Roellig D.M."/>
            <person name="Guo Y."/>
            <person name="Li N."/>
            <person name="Frace M.A."/>
            <person name="Tang K."/>
            <person name="Zhang L."/>
            <person name="Feng Y."/>
            <person name="Xiao L."/>
        </authorList>
    </citation>
    <scope>NUCLEOTIDE SEQUENCE [LARGE SCALE GENOMIC DNA]</scope>
    <source>
        <strain evidence="3">30847</strain>
    </source>
</reference>
<dbReference type="VEuPathDB" id="CryptoDB:cand_013320"/>
<evidence type="ECO:0000256" key="1">
    <source>
        <dbReference type="SAM" id="MobiDB-lite"/>
    </source>
</evidence>
<evidence type="ECO:0000313" key="4">
    <source>
        <dbReference type="Proteomes" id="UP000186804"/>
    </source>
</evidence>
<dbReference type="Proteomes" id="UP000186804">
    <property type="component" value="Unassembled WGS sequence"/>
</dbReference>
<feature type="compositionally biased region" description="Polar residues" evidence="1">
    <location>
        <begin position="66"/>
        <end position="76"/>
    </location>
</feature>
<sequence length="99" mass="9744">MKIESKPQNIGAIAGGVAGSVVGVGSIASSIAKIISSNSRSGSVNNGGISRALATASIIPEDIATSIGSDSGTSPNVDLPAYKMGGEDNYDESVGSFVN</sequence>
<dbReference type="AlphaFoldDB" id="A0A1J4MCL6"/>
<keyword evidence="2" id="KW-0472">Membrane</keyword>
<name>A0A1J4MCL6_9CRYT</name>
<dbReference type="EMBL" id="LRBS01000119">
    <property type="protein sequence ID" value="OII71978.1"/>
    <property type="molecule type" value="Genomic_DNA"/>
</dbReference>
<keyword evidence="2" id="KW-0812">Transmembrane</keyword>